<sequence length="283" mass="31599">MVFQFSLDKITTKYLPGNQVEKLPKAFRRFLGCHSPPPKADYWVWLEVFISTFSGIALLEGVFKSHKTVFFPHNAPMIIASYGATSILSFNTHDSPVAQPRNILFGHFVSALTGECITKLFSLSSRGRSNYWAGGALSVSTASVLMSLFNCVHPPAGASALLPSTNEEVRSMGWWYLPAHLVSSVLIISVALITGNIIRRYPEHWWYAGPAASSKNDDIHEKLEEESTHTLNEDIQYIQGSREFEIRGNQIFVPAQCTLSKKEVEYLGSLQSILKDLPFDNEV</sequence>
<feature type="domain" description="HPP transmembrane region" evidence="2">
    <location>
        <begin position="38"/>
        <end position="202"/>
    </location>
</feature>
<feature type="transmembrane region" description="Helical" evidence="1">
    <location>
        <begin position="131"/>
        <end position="155"/>
    </location>
</feature>
<proteinExistence type="predicted"/>
<evidence type="ECO:0000256" key="1">
    <source>
        <dbReference type="SAM" id="Phobius"/>
    </source>
</evidence>
<dbReference type="PANTHER" id="PTHR33741">
    <property type="entry name" value="TRANSMEMBRANE PROTEIN DDB_G0269096-RELATED"/>
    <property type="match status" value="1"/>
</dbReference>
<keyword evidence="1" id="KW-0812">Transmembrane</keyword>
<dbReference type="RefSeq" id="XP_015468157.1">
    <property type="nucleotide sequence ID" value="XM_015611027.1"/>
</dbReference>
<evidence type="ECO:0000313" key="3">
    <source>
        <dbReference type="EMBL" id="KSA02055.1"/>
    </source>
</evidence>
<keyword evidence="1" id="KW-1133">Transmembrane helix</keyword>
<accession>A0A0V1Q0N3</accession>
<protein>
    <recommendedName>
        <fullName evidence="2">HPP transmembrane region domain-containing protein</fullName>
    </recommendedName>
</protein>
<dbReference type="Pfam" id="PF04982">
    <property type="entry name" value="TM_HPP"/>
    <property type="match status" value="1"/>
</dbReference>
<dbReference type="AlphaFoldDB" id="A0A0V1Q0N3"/>
<reference evidence="3 4" key="1">
    <citation type="submission" date="2015-11" db="EMBL/GenBank/DDBJ databases">
        <title>The genome of Debaryomyces fabryi.</title>
        <authorList>
            <person name="Tafer H."/>
            <person name="Lopandic K."/>
        </authorList>
    </citation>
    <scope>NUCLEOTIDE SEQUENCE [LARGE SCALE GENOMIC DNA]</scope>
    <source>
        <strain evidence="3 4">CBS 789</strain>
    </source>
</reference>
<keyword evidence="1" id="KW-0472">Membrane</keyword>
<dbReference type="InterPro" id="IPR058581">
    <property type="entry name" value="TM_HPP"/>
</dbReference>
<dbReference type="OrthoDB" id="2016548at2759"/>
<dbReference type="EMBL" id="LMYN01000036">
    <property type="protein sequence ID" value="KSA02055.1"/>
    <property type="molecule type" value="Genomic_DNA"/>
</dbReference>
<comment type="caution">
    <text evidence="3">The sequence shown here is derived from an EMBL/GenBank/DDBJ whole genome shotgun (WGS) entry which is preliminary data.</text>
</comment>
<evidence type="ECO:0000313" key="4">
    <source>
        <dbReference type="Proteomes" id="UP000054251"/>
    </source>
</evidence>
<keyword evidence="4" id="KW-1185">Reference proteome</keyword>
<gene>
    <name evidence="3" type="ORF">AC631_02197</name>
</gene>
<dbReference type="GeneID" id="26839206"/>
<dbReference type="PANTHER" id="PTHR33741:SF5">
    <property type="entry name" value="TRANSMEMBRANE PROTEIN DDB_G0269096-RELATED"/>
    <property type="match status" value="1"/>
</dbReference>
<dbReference type="InterPro" id="IPR007065">
    <property type="entry name" value="HPP"/>
</dbReference>
<evidence type="ECO:0000259" key="2">
    <source>
        <dbReference type="Pfam" id="PF04982"/>
    </source>
</evidence>
<feature type="transmembrane region" description="Helical" evidence="1">
    <location>
        <begin position="42"/>
        <end position="63"/>
    </location>
</feature>
<dbReference type="Proteomes" id="UP000054251">
    <property type="component" value="Unassembled WGS sequence"/>
</dbReference>
<organism evidence="3 4">
    <name type="scientific">Debaryomyces fabryi</name>
    <dbReference type="NCBI Taxonomy" id="58627"/>
    <lineage>
        <taxon>Eukaryota</taxon>
        <taxon>Fungi</taxon>
        <taxon>Dikarya</taxon>
        <taxon>Ascomycota</taxon>
        <taxon>Saccharomycotina</taxon>
        <taxon>Pichiomycetes</taxon>
        <taxon>Debaryomycetaceae</taxon>
        <taxon>Debaryomyces</taxon>
    </lineage>
</organism>
<name>A0A0V1Q0N3_9ASCO</name>
<feature type="transmembrane region" description="Helical" evidence="1">
    <location>
        <begin position="175"/>
        <end position="198"/>
    </location>
</feature>